<protein>
    <submittedName>
        <fullName evidence="1">Uncharacterized protein</fullName>
    </submittedName>
</protein>
<keyword evidence="2" id="KW-1185">Reference proteome</keyword>
<accession>A0AC61MX40</accession>
<evidence type="ECO:0000313" key="2">
    <source>
        <dbReference type="Proteomes" id="UP000682782"/>
    </source>
</evidence>
<sequence>MNQALKEYAGWAEEEAAAPAEDPVAELMRARKDEAQCALRTWLVPVADDIDRCIREKYLSRILQEMNLRLVNGDLSQLLGIPVVSERIEPREMEMGSVTCWRLNRTDFLADVDLSVTLTVEKENRDLPVCFRFCLSLWFTTEDGFAFEVQELHLAENKPDRSFWKLDRFLVPVLREDEIEAGADRLWENCLPDKREPQEREARTLAEKLGLNILEMRLHCQNRVRSILFFREGSVLTQEEKAPGEEDFPFPVSRPVPANTILINTAARSECRDLDILHECIHYEWHLLFYRLQKLMSTNPAEIRYRTVRNSIGRPSCDPLRFMEHQARTGSIALLLPQGLIRPRAWRLFQQASAYPSVNNYQNHPGFRWDRVIRSLAEEYRVPRTTLRRRLIQLGHQAARGAVNYVDGKYITPFAFSEDHSADGQATLVIGRKALGDLYHRSGEFRQLMSRGDFVYADGHVCVNDPQFIRPTEEGACLTPWANAHADACCLRFEKVWLQENEESVWLFGTLNSSEDYIREYDRFLDRRLSLSARERLARRNRLMASMPAAFPEALVYLMENRDEGRVTVEKLAELAHVSDRTVHRYRSSRNSAYHPDVVVALCIAMHLPPWLSRLMLDKAGFSVKSYGPRGYYGEILDCCFMDTIGEVQEYLRSAGYPELRLQEE</sequence>
<dbReference type="EMBL" id="CP068393">
    <property type="protein sequence ID" value="QUC66133.1"/>
    <property type="molecule type" value="Genomic_DNA"/>
</dbReference>
<organism evidence="1 2">
    <name type="scientific">Aristaeella hokkaidonensis</name>
    <dbReference type="NCBI Taxonomy" id="3046382"/>
    <lineage>
        <taxon>Bacteria</taxon>
        <taxon>Bacillati</taxon>
        <taxon>Bacillota</taxon>
        <taxon>Clostridia</taxon>
        <taxon>Eubacteriales</taxon>
        <taxon>Aristaeellaceae</taxon>
        <taxon>Aristaeella</taxon>
    </lineage>
</organism>
<proteinExistence type="predicted"/>
<name>A0AC61MX40_9FIRM</name>
<gene>
    <name evidence="1" type="ORF">JYE49_09655</name>
</gene>
<dbReference type="Proteomes" id="UP000682782">
    <property type="component" value="Chromosome"/>
</dbReference>
<reference evidence="1" key="1">
    <citation type="submission" date="2021-01" db="EMBL/GenBank/DDBJ databases">
        <title>Complete genome sequence of Clostridiales bacterium R-7.</title>
        <authorList>
            <person name="Mahoney-Kurpe S.C."/>
            <person name="Palevich N."/>
            <person name="Koike S."/>
            <person name="Moon C.D."/>
            <person name="Attwood G.T."/>
        </authorList>
    </citation>
    <scope>NUCLEOTIDE SEQUENCE</scope>
    <source>
        <strain evidence="1">R-7</strain>
    </source>
</reference>
<evidence type="ECO:0000313" key="1">
    <source>
        <dbReference type="EMBL" id="QUC66133.1"/>
    </source>
</evidence>